<comment type="pathway">
    <text evidence="3">Protein modification; protein glycosylation.</text>
</comment>
<comment type="similarity">
    <text evidence="3">Belongs to the DDOST 48 kDa subunit family.</text>
</comment>
<comment type="subcellular location">
    <subcellularLocation>
        <location evidence="1 3">Endoplasmic reticulum membrane</location>
        <topology evidence="1 3">Single-pass type I membrane protein</topology>
    </subcellularLocation>
</comment>
<evidence type="ECO:0000256" key="3">
    <source>
        <dbReference type="RuleBase" id="RU361142"/>
    </source>
</evidence>
<dbReference type="GO" id="GO:0008250">
    <property type="term" value="C:oligosaccharyltransferase complex"/>
    <property type="evidence" value="ECO:0007669"/>
    <property type="project" value="TreeGrafter"/>
</dbReference>
<proteinExistence type="inferred from homology"/>
<dbReference type="UniPathway" id="UPA00378"/>
<dbReference type="OrthoDB" id="29105at2759"/>
<evidence type="ECO:0000313" key="5">
    <source>
        <dbReference type="EMBL" id="VDM74111.1"/>
    </source>
</evidence>
<gene>
    <name evidence="5" type="ORF">SVUK_LOCUS9109</name>
</gene>
<dbReference type="AlphaFoldDB" id="A0A3P7IM21"/>
<dbReference type="Proteomes" id="UP000270094">
    <property type="component" value="Unassembled WGS sequence"/>
</dbReference>
<dbReference type="PANTHER" id="PTHR10830:SF0">
    <property type="entry name" value="DOLICHYL-DIPHOSPHOOLIGOSACCHARIDE--PROTEIN GLYCOSYLTRANSFERASE 48 KDA SUBUNIT"/>
    <property type="match status" value="1"/>
</dbReference>
<comment type="function">
    <text evidence="3">Subunit of the oligosaccharyl transferase (OST) complex that catalyzes the initial transfer of a defined glycan (Glc(3)Man(9)GlcNAc(2) in eukaryotes) from the lipid carrier dolichol-pyrophosphate to an asparagine residue within an Asn-X-Ser/Thr consensus motif in nascent polypeptide chains, the first step in protein N-glycosylation. N-glycosylation occurs cotranslationally and the complex associates with the Sec61 complex at the channel-forming translocon complex that mediates protein translocation across the endoplasmic reticulum (ER).</text>
</comment>
<dbReference type="GO" id="GO:0018279">
    <property type="term" value="P:protein N-linked glycosylation via asparagine"/>
    <property type="evidence" value="ECO:0007669"/>
    <property type="project" value="UniProtKB-UniRule"/>
</dbReference>
<dbReference type="PANTHER" id="PTHR10830">
    <property type="entry name" value="DOLICHYL-DIPHOSPHOOLIGOSACCHARIDE--PROTEIN GLYCOSYLTRANSFERASE 48 KDA SUBUNIT"/>
    <property type="match status" value="1"/>
</dbReference>
<evidence type="ECO:0000256" key="1">
    <source>
        <dbReference type="ARBA" id="ARBA00004115"/>
    </source>
</evidence>
<keyword evidence="3" id="KW-0256">Endoplasmic reticulum</keyword>
<dbReference type="EMBL" id="UYYB01034224">
    <property type="protein sequence ID" value="VDM74111.1"/>
    <property type="molecule type" value="Genomic_DNA"/>
</dbReference>
<protein>
    <recommendedName>
        <fullName evidence="2 3">Dolichyl-diphosphooligosaccharide--protein glycosyltransferase 48 kDa subunit</fullName>
        <shortName evidence="3">Oligosaccharyl transferase 48 kDa subunit</shortName>
    </recommendedName>
</protein>
<dbReference type="InterPro" id="IPR055457">
    <property type="entry name" value="OST48_N"/>
</dbReference>
<accession>A0A3P7IM21</accession>
<reference evidence="5 6" key="1">
    <citation type="submission" date="2018-11" db="EMBL/GenBank/DDBJ databases">
        <authorList>
            <consortium name="Pathogen Informatics"/>
        </authorList>
    </citation>
    <scope>NUCLEOTIDE SEQUENCE [LARGE SCALE GENOMIC DNA]</scope>
</reference>
<evidence type="ECO:0000256" key="2">
    <source>
        <dbReference type="ARBA" id="ARBA00013350"/>
    </source>
</evidence>
<dbReference type="InterPro" id="IPR005013">
    <property type="entry name" value="DDOST_48_kDa_subunit"/>
</dbReference>
<evidence type="ECO:0000313" key="6">
    <source>
        <dbReference type="Proteomes" id="UP000270094"/>
    </source>
</evidence>
<keyword evidence="6" id="KW-1185">Reference proteome</keyword>
<organism evidence="5 6">
    <name type="scientific">Strongylus vulgaris</name>
    <name type="common">Blood worm</name>
    <dbReference type="NCBI Taxonomy" id="40348"/>
    <lineage>
        <taxon>Eukaryota</taxon>
        <taxon>Metazoa</taxon>
        <taxon>Ecdysozoa</taxon>
        <taxon>Nematoda</taxon>
        <taxon>Chromadorea</taxon>
        <taxon>Rhabditida</taxon>
        <taxon>Rhabditina</taxon>
        <taxon>Rhabditomorpha</taxon>
        <taxon>Strongyloidea</taxon>
        <taxon>Strongylidae</taxon>
        <taxon>Strongylus</taxon>
    </lineage>
</organism>
<sequence length="148" mass="16393">MFFRSLQDRGHSLIFRTADDPSLSLLKYGMKSYDSLIIFAPSVEAFGGIIDAEEVKNFLDDGGNMLVAGGPNLGQAIRALALENGFEFDEPNSMVIDHINYDTHLDDGHHTTIVTTKEQLINAHLITGGNELSPVLYKVNIPKHIRRP</sequence>
<dbReference type="Pfam" id="PF03345">
    <property type="entry name" value="OST48_N"/>
    <property type="match status" value="1"/>
</dbReference>
<name>A0A3P7IM21_STRVU</name>
<evidence type="ECO:0000259" key="4">
    <source>
        <dbReference type="Pfam" id="PF03345"/>
    </source>
</evidence>
<comment type="subunit">
    <text evidence="3">Component of the oligosaccharyltransferase (OST) complex.</text>
</comment>
<feature type="domain" description="OST48 N-terminal" evidence="4">
    <location>
        <begin position="2"/>
        <end position="138"/>
    </location>
</feature>